<dbReference type="InterPro" id="IPR042099">
    <property type="entry name" value="ANL_N_sf"/>
</dbReference>
<accession>A0A8S0YTI5</accession>
<evidence type="ECO:0000256" key="3">
    <source>
        <dbReference type="ARBA" id="ARBA00022598"/>
    </source>
</evidence>
<keyword evidence="8" id="KW-1185">Reference proteome</keyword>
<feature type="domain" description="AMP-dependent synthetase/ligase" evidence="5">
    <location>
        <begin position="53"/>
        <end position="406"/>
    </location>
</feature>
<name>A0A8S0YTI5_ARCPL</name>
<protein>
    <submittedName>
        <fullName evidence="7">Uncharacterized protein</fullName>
    </submittedName>
</protein>
<dbReference type="Pfam" id="PF13193">
    <property type="entry name" value="AMP-binding_C"/>
    <property type="match status" value="1"/>
</dbReference>
<comment type="caution">
    <text evidence="7">The sequence shown here is derived from an EMBL/GenBank/DDBJ whole genome shotgun (WGS) entry which is preliminary data.</text>
</comment>
<organism evidence="7 8">
    <name type="scientific">Arctia plantaginis</name>
    <name type="common">Wood tiger moth</name>
    <name type="synonym">Phalaena plantaginis</name>
    <dbReference type="NCBI Taxonomy" id="874455"/>
    <lineage>
        <taxon>Eukaryota</taxon>
        <taxon>Metazoa</taxon>
        <taxon>Ecdysozoa</taxon>
        <taxon>Arthropoda</taxon>
        <taxon>Hexapoda</taxon>
        <taxon>Insecta</taxon>
        <taxon>Pterygota</taxon>
        <taxon>Neoptera</taxon>
        <taxon>Endopterygota</taxon>
        <taxon>Lepidoptera</taxon>
        <taxon>Glossata</taxon>
        <taxon>Ditrysia</taxon>
        <taxon>Noctuoidea</taxon>
        <taxon>Erebidae</taxon>
        <taxon>Arctiinae</taxon>
        <taxon>Arctia</taxon>
    </lineage>
</organism>
<dbReference type="PANTHER" id="PTHR24096:SF149">
    <property type="entry name" value="AMP-BINDING DOMAIN-CONTAINING PROTEIN-RELATED"/>
    <property type="match status" value="1"/>
</dbReference>
<dbReference type="Gene3D" id="3.30.300.30">
    <property type="match status" value="1"/>
</dbReference>
<sequence>MPNKTGYDAIHMYLSDVSSHLVAKTGIPTDRYHLGKILLHCFQDDPDFILQIDGAKDITETAGSVLDRSVRCAIAFKKLGLEKGDVIILTGLNHIDLCIPYYAALYLGVVVAAIDPTFGVNELRDAFTITKPKIIFCEGNKTDVIEKALKCAELEAKIAVFSEGNEFITLSKCIMNIDDNAVKEFRPSDFDPEETPALLTSTSGTTGLPKAAILTHKNLFIGLSYMWLSLGSKFPTPTNIILSVSPIQWLTATFVKLFNPILKVTRLQSSAIMNPELFVHLVNKYKPAYIITSPLTFQNALASNDKCDFTCFKSILLGGLPVSPDLVDKLKELAQTERVYSVYGMSEISGPALQHNFPAVKGSCGQAAGHLEYRLVDPDTKEDVISKANTPGELWLRGPSVFKGYYNDPEMTAKTLTEDGWFMTGDILYRDDYWHFYFVDRIKSLLKYKSYQISPSEVEAVIKKHPGVLHVFVTGIPDENCGDLVVACVIPKPGSKPSAQEIKDIVKESLSDSKQLRGGVVFFKEFPITSNLKINKKKLQDMVLTMDRE</sequence>
<dbReference type="InterPro" id="IPR045851">
    <property type="entry name" value="AMP-bd_C_sf"/>
</dbReference>
<evidence type="ECO:0000256" key="4">
    <source>
        <dbReference type="ARBA" id="ARBA00023140"/>
    </source>
</evidence>
<evidence type="ECO:0000259" key="5">
    <source>
        <dbReference type="Pfam" id="PF00501"/>
    </source>
</evidence>
<dbReference type="PANTHER" id="PTHR24096">
    <property type="entry name" value="LONG-CHAIN-FATTY-ACID--COA LIGASE"/>
    <property type="match status" value="1"/>
</dbReference>
<dbReference type="AlphaFoldDB" id="A0A8S0YTI5"/>
<dbReference type="EMBL" id="CADEBC010000083">
    <property type="protein sequence ID" value="CAB3222160.1"/>
    <property type="molecule type" value="Genomic_DNA"/>
</dbReference>
<dbReference type="Pfam" id="PF00501">
    <property type="entry name" value="AMP-binding"/>
    <property type="match status" value="1"/>
</dbReference>
<dbReference type="GO" id="GO:0016405">
    <property type="term" value="F:CoA-ligase activity"/>
    <property type="evidence" value="ECO:0007669"/>
    <property type="project" value="TreeGrafter"/>
</dbReference>
<dbReference type="InterPro" id="IPR025110">
    <property type="entry name" value="AMP-bd_C"/>
</dbReference>
<dbReference type="InterPro" id="IPR000873">
    <property type="entry name" value="AMP-dep_synth/lig_dom"/>
</dbReference>
<reference evidence="7 8" key="1">
    <citation type="submission" date="2020-04" db="EMBL/GenBank/DDBJ databases">
        <authorList>
            <person name="Wallbank WR R."/>
            <person name="Pardo Diaz C."/>
            <person name="Kozak K."/>
            <person name="Martin S."/>
            <person name="Jiggins C."/>
            <person name="Moest M."/>
            <person name="Warren A I."/>
            <person name="Byers J.R.P. K."/>
            <person name="Montejo-Kovacevich G."/>
            <person name="Yen C E."/>
        </authorList>
    </citation>
    <scope>NUCLEOTIDE SEQUENCE [LARGE SCALE GENOMIC DNA]</scope>
</reference>
<keyword evidence="4" id="KW-0576">Peroxisome</keyword>
<evidence type="ECO:0000256" key="2">
    <source>
        <dbReference type="ARBA" id="ARBA00006432"/>
    </source>
</evidence>
<comment type="similarity">
    <text evidence="2">Belongs to the ATP-dependent AMP-binding enzyme family.</text>
</comment>
<evidence type="ECO:0000256" key="1">
    <source>
        <dbReference type="ARBA" id="ARBA00004275"/>
    </source>
</evidence>
<proteinExistence type="inferred from homology"/>
<dbReference type="Proteomes" id="UP000494106">
    <property type="component" value="Unassembled WGS sequence"/>
</dbReference>
<dbReference type="OrthoDB" id="10253869at2759"/>
<evidence type="ECO:0000313" key="8">
    <source>
        <dbReference type="Proteomes" id="UP000494106"/>
    </source>
</evidence>
<evidence type="ECO:0000313" key="7">
    <source>
        <dbReference type="EMBL" id="CAB3222160.1"/>
    </source>
</evidence>
<comment type="subcellular location">
    <subcellularLocation>
        <location evidence="1">Peroxisome</location>
    </subcellularLocation>
</comment>
<feature type="domain" description="AMP-binding enzyme C-terminal" evidence="6">
    <location>
        <begin position="457"/>
        <end position="532"/>
    </location>
</feature>
<dbReference type="GO" id="GO:0005777">
    <property type="term" value="C:peroxisome"/>
    <property type="evidence" value="ECO:0007669"/>
    <property type="project" value="UniProtKB-SubCell"/>
</dbReference>
<evidence type="ECO:0000259" key="6">
    <source>
        <dbReference type="Pfam" id="PF13193"/>
    </source>
</evidence>
<gene>
    <name evidence="7" type="ORF">APLA_LOCUS880</name>
</gene>
<dbReference type="SUPFAM" id="SSF56801">
    <property type="entry name" value="Acetyl-CoA synthetase-like"/>
    <property type="match status" value="1"/>
</dbReference>
<dbReference type="Gene3D" id="3.40.50.12780">
    <property type="entry name" value="N-terminal domain of ligase-like"/>
    <property type="match status" value="1"/>
</dbReference>
<keyword evidence="3" id="KW-0436">Ligase</keyword>